<organism evidence="2 3">
    <name type="scientific">Tilletia horrida</name>
    <dbReference type="NCBI Taxonomy" id="155126"/>
    <lineage>
        <taxon>Eukaryota</taxon>
        <taxon>Fungi</taxon>
        <taxon>Dikarya</taxon>
        <taxon>Basidiomycota</taxon>
        <taxon>Ustilaginomycotina</taxon>
        <taxon>Exobasidiomycetes</taxon>
        <taxon>Tilletiales</taxon>
        <taxon>Tilletiaceae</taxon>
        <taxon>Tilletia</taxon>
    </lineage>
</organism>
<feature type="chain" id="PRO_5042865428" description="Secreted protein" evidence="1">
    <location>
        <begin position="18"/>
        <end position="85"/>
    </location>
</feature>
<keyword evidence="1" id="KW-0732">Signal</keyword>
<feature type="signal peptide" evidence="1">
    <location>
        <begin position="1"/>
        <end position="17"/>
    </location>
</feature>
<evidence type="ECO:0000313" key="3">
    <source>
        <dbReference type="Proteomes" id="UP001176521"/>
    </source>
</evidence>
<keyword evidence="3" id="KW-1185">Reference proteome</keyword>
<gene>
    <name evidence="2" type="ORF">OC842_005668</name>
</gene>
<dbReference type="AlphaFoldDB" id="A0AAN6G7I1"/>
<evidence type="ECO:0000313" key="2">
    <source>
        <dbReference type="EMBL" id="KAK0524940.1"/>
    </source>
</evidence>
<accession>A0AAN6G7I1</accession>
<feature type="non-terminal residue" evidence="2">
    <location>
        <position position="85"/>
    </location>
</feature>
<reference evidence="2" key="1">
    <citation type="journal article" date="2023" name="PhytoFront">
        <title>Draft Genome Resources of Seven Strains of Tilletia horrida, Causal Agent of Kernel Smut of Rice.</title>
        <authorList>
            <person name="Khanal S."/>
            <person name="Antony Babu S."/>
            <person name="Zhou X.G."/>
        </authorList>
    </citation>
    <scope>NUCLEOTIDE SEQUENCE</scope>
    <source>
        <strain evidence="2">TX3</strain>
    </source>
</reference>
<comment type="caution">
    <text evidence="2">The sequence shown here is derived from an EMBL/GenBank/DDBJ whole genome shotgun (WGS) entry which is preliminary data.</text>
</comment>
<name>A0AAN6G7I1_9BASI</name>
<proteinExistence type="predicted"/>
<evidence type="ECO:0008006" key="4">
    <source>
        <dbReference type="Google" id="ProtNLM"/>
    </source>
</evidence>
<evidence type="ECO:0000256" key="1">
    <source>
        <dbReference type="SAM" id="SignalP"/>
    </source>
</evidence>
<protein>
    <recommendedName>
        <fullName evidence="4">Secreted protein</fullName>
    </recommendedName>
</protein>
<dbReference type="Proteomes" id="UP001176521">
    <property type="component" value="Unassembled WGS sequence"/>
</dbReference>
<dbReference type="EMBL" id="JAPDMQ010000425">
    <property type="protein sequence ID" value="KAK0524940.1"/>
    <property type="molecule type" value="Genomic_DNA"/>
</dbReference>
<sequence length="85" mass="9159">MLRFLLLHLHCLTLTGSHSGSDSDSDAAMQVQGGQAPLLQLRTGSVDDDADFFVDELRVLLSLLTNLVFSDKGTRVACGKRAALE</sequence>